<comment type="pathway">
    <text evidence="1">Lipid metabolism; butanoate metabolism.</text>
</comment>
<evidence type="ECO:0000313" key="6">
    <source>
        <dbReference type="EMBL" id="GAA4478626.1"/>
    </source>
</evidence>
<dbReference type="PANTHER" id="PTHR48075">
    <property type="entry name" value="3-HYDROXYACYL-COA DEHYDROGENASE FAMILY PROTEIN"/>
    <property type="match status" value="1"/>
</dbReference>
<keyword evidence="7" id="KW-1185">Reference proteome</keyword>
<organism evidence="6 7">
    <name type="scientific">Microbacterium panaciterrae</name>
    <dbReference type="NCBI Taxonomy" id="985759"/>
    <lineage>
        <taxon>Bacteria</taxon>
        <taxon>Bacillati</taxon>
        <taxon>Actinomycetota</taxon>
        <taxon>Actinomycetes</taxon>
        <taxon>Micrococcales</taxon>
        <taxon>Microbacteriaceae</taxon>
        <taxon>Microbacterium</taxon>
    </lineage>
</organism>
<comment type="caution">
    <text evidence="6">The sequence shown here is derived from an EMBL/GenBank/DDBJ whole genome shotgun (WGS) entry which is preliminary data.</text>
</comment>
<proteinExistence type="inferred from homology"/>
<keyword evidence="3" id="KW-0560">Oxidoreductase</keyword>
<evidence type="ECO:0000313" key="7">
    <source>
        <dbReference type="Proteomes" id="UP001500731"/>
    </source>
</evidence>
<protein>
    <submittedName>
        <fullName evidence="6">3-hydroxyacyl-CoA dehydrogenase family protein</fullName>
    </submittedName>
</protein>
<gene>
    <name evidence="6" type="ORF">GCM10023171_02970</name>
</gene>
<sequence length="289" mass="30316">MSAVDPLTPERVGVLGGGRMGAGIAHAFLLAGSHVVVVERDEPAALAARDRIRESLGRSVERGSTDRPLPELLAALETGTDAGLFADRDLVVEAVPEERGLKTESLRRIEAAVSVTAAIGSNTSSISIDDLASSLEHPERFLGLHFFNPVPASSLVEVVVGASTNQELVADARGWVAALGKTAVVVADAPGFASSRLGVALALEAIRMLEEGVATAADIDAAMELGYRHPAGPLRTTDIVGLDVRLGIAEELHAKLGERFAPPQLLRDLVADGHLGRKTGRGFYEWSEG</sequence>
<dbReference type="EMBL" id="BAABGP010000003">
    <property type="protein sequence ID" value="GAA4478626.1"/>
    <property type="molecule type" value="Genomic_DNA"/>
</dbReference>
<evidence type="ECO:0000259" key="4">
    <source>
        <dbReference type="Pfam" id="PF00725"/>
    </source>
</evidence>
<name>A0ABP8P2P5_9MICO</name>
<evidence type="ECO:0000256" key="1">
    <source>
        <dbReference type="ARBA" id="ARBA00005086"/>
    </source>
</evidence>
<dbReference type="InterPro" id="IPR013328">
    <property type="entry name" value="6PGD_dom2"/>
</dbReference>
<dbReference type="SUPFAM" id="SSF48179">
    <property type="entry name" value="6-phosphogluconate dehydrogenase C-terminal domain-like"/>
    <property type="match status" value="1"/>
</dbReference>
<dbReference type="Gene3D" id="1.10.1040.10">
    <property type="entry name" value="N-(1-d-carboxylethyl)-l-norvaline Dehydrogenase, domain 2"/>
    <property type="match status" value="1"/>
</dbReference>
<dbReference type="InterPro" id="IPR006108">
    <property type="entry name" value="3HC_DH_C"/>
</dbReference>
<feature type="domain" description="3-hydroxyacyl-CoA dehydrogenase C-terminal" evidence="4">
    <location>
        <begin position="191"/>
        <end position="286"/>
    </location>
</feature>
<accession>A0ABP8P2P5</accession>
<dbReference type="InterPro" id="IPR008927">
    <property type="entry name" value="6-PGluconate_DH-like_C_sf"/>
</dbReference>
<dbReference type="Pfam" id="PF02737">
    <property type="entry name" value="3HCDH_N"/>
    <property type="match status" value="1"/>
</dbReference>
<evidence type="ECO:0000259" key="5">
    <source>
        <dbReference type="Pfam" id="PF02737"/>
    </source>
</evidence>
<evidence type="ECO:0000256" key="2">
    <source>
        <dbReference type="ARBA" id="ARBA00009463"/>
    </source>
</evidence>
<dbReference type="RefSeq" id="WP_345183614.1">
    <property type="nucleotide sequence ID" value="NZ_BAABGP010000003.1"/>
</dbReference>
<dbReference type="Pfam" id="PF00725">
    <property type="entry name" value="3HCDH"/>
    <property type="match status" value="1"/>
</dbReference>
<dbReference type="Proteomes" id="UP001500731">
    <property type="component" value="Unassembled WGS sequence"/>
</dbReference>
<evidence type="ECO:0000256" key="3">
    <source>
        <dbReference type="ARBA" id="ARBA00023002"/>
    </source>
</evidence>
<feature type="domain" description="3-hydroxyacyl-CoA dehydrogenase NAD binding" evidence="5">
    <location>
        <begin position="12"/>
        <end position="188"/>
    </location>
</feature>
<dbReference type="Gene3D" id="3.40.50.720">
    <property type="entry name" value="NAD(P)-binding Rossmann-like Domain"/>
    <property type="match status" value="1"/>
</dbReference>
<dbReference type="InterPro" id="IPR006176">
    <property type="entry name" value="3-OHacyl-CoA_DH_NAD-bd"/>
</dbReference>
<dbReference type="PANTHER" id="PTHR48075:SF5">
    <property type="entry name" value="3-HYDROXYBUTYRYL-COA DEHYDROGENASE"/>
    <property type="match status" value="1"/>
</dbReference>
<dbReference type="SUPFAM" id="SSF51735">
    <property type="entry name" value="NAD(P)-binding Rossmann-fold domains"/>
    <property type="match status" value="1"/>
</dbReference>
<dbReference type="InterPro" id="IPR036291">
    <property type="entry name" value="NAD(P)-bd_dom_sf"/>
</dbReference>
<comment type="similarity">
    <text evidence="2">Belongs to the 3-hydroxyacyl-CoA dehydrogenase family.</text>
</comment>
<dbReference type="PIRSF" id="PIRSF000105">
    <property type="entry name" value="HCDH"/>
    <property type="match status" value="1"/>
</dbReference>
<reference evidence="7" key="1">
    <citation type="journal article" date="2019" name="Int. J. Syst. Evol. Microbiol.">
        <title>The Global Catalogue of Microorganisms (GCM) 10K type strain sequencing project: providing services to taxonomists for standard genome sequencing and annotation.</title>
        <authorList>
            <consortium name="The Broad Institute Genomics Platform"/>
            <consortium name="The Broad Institute Genome Sequencing Center for Infectious Disease"/>
            <person name="Wu L."/>
            <person name="Ma J."/>
        </authorList>
    </citation>
    <scope>NUCLEOTIDE SEQUENCE [LARGE SCALE GENOMIC DNA]</scope>
    <source>
        <strain evidence="7">JCM 17839</strain>
    </source>
</reference>
<dbReference type="InterPro" id="IPR022694">
    <property type="entry name" value="3-OHacyl-CoA_DH"/>
</dbReference>